<feature type="compositionally biased region" description="Basic and acidic residues" evidence="5">
    <location>
        <begin position="943"/>
        <end position="952"/>
    </location>
</feature>
<feature type="region of interest" description="Disordered" evidence="5">
    <location>
        <begin position="506"/>
        <end position="568"/>
    </location>
</feature>
<dbReference type="GO" id="GO:0004222">
    <property type="term" value="F:metalloendopeptidase activity"/>
    <property type="evidence" value="ECO:0007669"/>
    <property type="project" value="InterPro"/>
</dbReference>
<evidence type="ECO:0000313" key="9">
    <source>
        <dbReference type="Proteomes" id="UP000821866"/>
    </source>
</evidence>
<comment type="catalytic activity">
    <reaction evidence="1">
        <text>Endopeptidase of broad specificity.</text>
        <dbReference type="EC" id="3.4.24.81"/>
    </reaction>
</comment>
<sequence length="1006" mass="109006">MAGLHLVHDHVDKADRKSLFHGKGGTVNALTVPPLRRNAGSSKVSVRADKLGGACEKFRSVNTREGIRRMALNTGVITLYLHGGPVALAVSEVTVAHEIGHSFGALHDETPECAPGGANGNYIMFARATTGRQPFNRKFSPCSIRGISAVLSAILNGLYDKENCFLSHQESFCGNNVREENEDCDCGYNEKDCHDLCCYARKNSQHVPGCTLRPNAQCSPSAGSCCSTDCHFVSANQQCSAENECNYASFCRYPSLNEFSFPGHICSQQVLSRRSVSLDGSASNETLTAVNIRNDAVRAVYGQVITGVAALCPEPRHKANLSECNRGTQVCLSGRCEGSICQKYGYDDCQRSSSAGSSLSPADMCLVDCMRAGTDGHCVGTCNEPTLSSLCGRKRERGAACNQNRGYCDVFHRCRTVDEDGPLARLEQLLVPNRLREWFKVSLARTQGGLCIDVIRADAISIYTSKISTNTNGLMYQSRRHKLHPGIPSLRALCPWLFLTPLKPRQMERERRTRKATAPSDKGPYLSRHKDRQISGPSSTRLPSPLPLKPMTAKDSKSAATAAKEVERENVVTPKEANTRIADGTAASKDGIAKRIIVANKPAAKTAYKTGEDGVKTLEEAASSKPQIASGATAIKEGIASPKTFVATPAALTVNAGERPLTTRANAAANRLGAVLENQRKPSVLPKPNVKSPTSAPKEPHASPAGAKATATADIPTRVGHLINNLLQRAVGKWEIPERLPEKLSGLPTILEAQRSPLRQEARGAQLAPLVVKADDTSQKNSGLSRQVPVSEKAAGTAKPSNTFQEVALPTFAKNGPQNNEVSPRPVEHKEAEAELFKKGLRDKPSITDNQDVVDEKLLQPVFIKPVKTAHEGNIRKPDKKSSPSDKQMIILKELKVQEPTETKTARKSTVARGVNKKKKERKGLMHSEKETDSSEQTEVLEEDVHKAEKVSSKKALPQVEQVLPYLKQPTSKKAAYAAVNLVEATQAVGETKFAPEKSQKPTHHH</sequence>
<accession>A0A9J6DMV0</accession>
<dbReference type="SUPFAM" id="SSF55486">
    <property type="entry name" value="Metalloproteases ('zincins'), catalytic domain"/>
    <property type="match status" value="1"/>
</dbReference>
<keyword evidence="4" id="KW-0862">Zinc</keyword>
<dbReference type="InterPro" id="IPR036436">
    <property type="entry name" value="Disintegrin_dom_sf"/>
</dbReference>
<dbReference type="SUPFAM" id="SSF57552">
    <property type="entry name" value="Blood coagulation inhibitor (disintegrin)"/>
    <property type="match status" value="1"/>
</dbReference>
<protein>
    <recommendedName>
        <fullName evidence="2">ADAM10 endopeptidase</fullName>
        <ecNumber evidence="2">3.4.24.81</ecNumber>
    </recommendedName>
</protein>
<organism evidence="8 9">
    <name type="scientific">Rhipicephalus microplus</name>
    <name type="common">Cattle tick</name>
    <name type="synonym">Boophilus microplus</name>
    <dbReference type="NCBI Taxonomy" id="6941"/>
    <lineage>
        <taxon>Eukaryota</taxon>
        <taxon>Metazoa</taxon>
        <taxon>Ecdysozoa</taxon>
        <taxon>Arthropoda</taxon>
        <taxon>Chelicerata</taxon>
        <taxon>Arachnida</taxon>
        <taxon>Acari</taxon>
        <taxon>Parasitiformes</taxon>
        <taxon>Ixodida</taxon>
        <taxon>Ixodoidea</taxon>
        <taxon>Ixodidae</taxon>
        <taxon>Rhipicephalinae</taxon>
        <taxon>Rhipicephalus</taxon>
        <taxon>Boophilus</taxon>
    </lineage>
</organism>
<dbReference type="InterPro" id="IPR001762">
    <property type="entry name" value="Disintegrin_dom"/>
</dbReference>
<comment type="caution">
    <text evidence="8">The sequence shown here is derived from an EMBL/GenBank/DDBJ whole genome shotgun (WGS) entry which is preliminary data.</text>
</comment>
<feature type="binding site" evidence="4">
    <location>
        <position position="101"/>
    </location>
    <ligand>
        <name>Zn(2+)</name>
        <dbReference type="ChEBI" id="CHEBI:29105"/>
        <note>catalytic</note>
    </ligand>
</feature>
<keyword evidence="4" id="KW-0479">Metal-binding</keyword>
<dbReference type="EC" id="3.4.24.81" evidence="2"/>
<dbReference type="InterPro" id="IPR024079">
    <property type="entry name" value="MetalloPept_cat_dom_sf"/>
</dbReference>
<evidence type="ECO:0000259" key="7">
    <source>
        <dbReference type="PROSITE" id="PS50215"/>
    </source>
</evidence>
<feature type="domain" description="Peptidase M12B" evidence="7">
    <location>
        <begin position="40"/>
        <end position="152"/>
    </location>
</feature>
<dbReference type="Pfam" id="PF13574">
    <property type="entry name" value="Reprolysin_2"/>
    <property type="match status" value="1"/>
</dbReference>
<feature type="compositionally biased region" description="Basic and acidic residues" evidence="5">
    <location>
        <begin position="923"/>
        <end position="933"/>
    </location>
</feature>
<keyword evidence="3" id="KW-0165">Cleavage on pair of basic residues</keyword>
<dbReference type="Pfam" id="PF21299">
    <property type="entry name" value="ADAM10_Cys-rich"/>
    <property type="match status" value="1"/>
</dbReference>
<reference evidence="8" key="1">
    <citation type="journal article" date="2020" name="Cell">
        <title>Large-Scale Comparative Analyses of Tick Genomes Elucidate Their Genetic Diversity and Vector Capacities.</title>
        <authorList>
            <consortium name="Tick Genome and Microbiome Consortium (TIGMIC)"/>
            <person name="Jia N."/>
            <person name="Wang J."/>
            <person name="Shi W."/>
            <person name="Du L."/>
            <person name="Sun Y."/>
            <person name="Zhan W."/>
            <person name="Jiang J.F."/>
            <person name="Wang Q."/>
            <person name="Zhang B."/>
            <person name="Ji P."/>
            <person name="Bell-Sakyi L."/>
            <person name="Cui X.M."/>
            <person name="Yuan T.T."/>
            <person name="Jiang B.G."/>
            <person name="Yang W.F."/>
            <person name="Lam T.T."/>
            <person name="Chang Q.C."/>
            <person name="Ding S.J."/>
            <person name="Wang X.J."/>
            <person name="Zhu J.G."/>
            <person name="Ruan X.D."/>
            <person name="Zhao L."/>
            <person name="Wei J.T."/>
            <person name="Ye R.Z."/>
            <person name="Que T.C."/>
            <person name="Du C.H."/>
            <person name="Zhou Y.H."/>
            <person name="Cheng J.X."/>
            <person name="Dai P.F."/>
            <person name="Guo W.B."/>
            <person name="Han X.H."/>
            <person name="Huang E.J."/>
            <person name="Li L.F."/>
            <person name="Wei W."/>
            <person name="Gao Y.C."/>
            <person name="Liu J.Z."/>
            <person name="Shao H.Z."/>
            <person name="Wang X."/>
            <person name="Wang C.C."/>
            <person name="Yang T.C."/>
            <person name="Huo Q.B."/>
            <person name="Li W."/>
            <person name="Chen H.Y."/>
            <person name="Chen S.E."/>
            <person name="Zhou L.G."/>
            <person name="Ni X.B."/>
            <person name="Tian J.H."/>
            <person name="Sheng Y."/>
            <person name="Liu T."/>
            <person name="Pan Y.S."/>
            <person name="Xia L.Y."/>
            <person name="Li J."/>
            <person name="Zhao F."/>
            <person name="Cao W.C."/>
        </authorList>
    </citation>
    <scope>NUCLEOTIDE SEQUENCE</scope>
    <source>
        <strain evidence="8">Rmic-2018</strain>
    </source>
</reference>
<comment type="caution">
    <text evidence="4">Lacks conserved residue(s) required for the propagation of feature annotation.</text>
</comment>
<dbReference type="PROSITE" id="PS50215">
    <property type="entry name" value="ADAM_MEPRO"/>
    <property type="match status" value="1"/>
</dbReference>
<evidence type="ECO:0000256" key="2">
    <source>
        <dbReference type="ARBA" id="ARBA00012332"/>
    </source>
</evidence>
<dbReference type="GO" id="GO:0007219">
    <property type="term" value="P:Notch signaling pathway"/>
    <property type="evidence" value="ECO:0007669"/>
    <property type="project" value="TreeGrafter"/>
</dbReference>
<dbReference type="Pfam" id="PF00200">
    <property type="entry name" value="Disintegrin"/>
    <property type="match status" value="1"/>
</dbReference>
<feature type="region of interest" description="Disordered" evidence="5">
    <location>
        <begin position="900"/>
        <end position="956"/>
    </location>
</feature>
<evidence type="ECO:0000313" key="8">
    <source>
        <dbReference type="EMBL" id="KAH8023573.1"/>
    </source>
</evidence>
<dbReference type="VEuPathDB" id="VectorBase:LOC119171598"/>
<gene>
    <name evidence="8" type="ORF">HPB51_014822</name>
</gene>
<dbReference type="Gene3D" id="3.40.390.10">
    <property type="entry name" value="Collagenase (Catalytic Domain)"/>
    <property type="match status" value="1"/>
</dbReference>
<dbReference type="AlphaFoldDB" id="A0A9J6DMV0"/>
<evidence type="ECO:0000256" key="1">
    <source>
        <dbReference type="ARBA" id="ARBA00001809"/>
    </source>
</evidence>
<feature type="domain" description="Disintegrin" evidence="6">
    <location>
        <begin position="170"/>
        <end position="251"/>
    </location>
</feature>
<evidence type="ECO:0000256" key="4">
    <source>
        <dbReference type="PROSITE-ProRule" id="PRU00276"/>
    </source>
</evidence>
<feature type="compositionally biased region" description="Low complexity" evidence="5">
    <location>
        <begin position="702"/>
        <end position="713"/>
    </location>
</feature>
<dbReference type="SMART" id="SM00050">
    <property type="entry name" value="DISIN"/>
    <property type="match status" value="1"/>
</dbReference>
<evidence type="ECO:0000256" key="3">
    <source>
        <dbReference type="ARBA" id="ARBA00022685"/>
    </source>
</evidence>
<dbReference type="PANTHER" id="PTHR45702:SF2">
    <property type="entry name" value="KUZBANIAN, ISOFORM A"/>
    <property type="match status" value="1"/>
</dbReference>
<proteinExistence type="predicted"/>
<dbReference type="Gene3D" id="4.10.70.10">
    <property type="entry name" value="Disintegrin domain"/>
    <property type="match status" value="1"/>
</dbReference>
<dbReference type="InterPro" id="IPR051489">
    <property type="entry name" value="ADAM_Metalloproteinase"/>
</dbReference>
<feature type="region of interest" description="Disordered" evidence="5">
    <location>
        <begin position="778"/>
        <end position="800"/>
    </location>
</feature>
<dbReference type="Proteomes" id="UP000821866">
    <property type="component" value="Chromosome 6"/>
</dbReference>
<dbReference type="PANTHER" id="PTHR45702">
    <property type="entry name" value="ADAM10/ADAM17 METALLOPEPTIDASE FAMILY MEMBER"/>
    <property type="match status" value="1"/>
</dbReference>
<evidence type="ECO:0000256" key="5">
    <source>
        <dbReference type="SAM" id="MobiDB-lite"/>
    </source>
</evidence>
<feature type="active site" evidence="4">
    <location>
        <position position="98"/>
    </location>
</feature>
<dbReference type="PROSITE" id="PS50214">
    <property type="entry name" value="DISINTEGRIN_2"/>
    <property type="match status" value="1"/>
</dbReference>
<feature type="binding site" evidence="4">
    <location>
        <position position="97"/>
    </location>
    <ligand>
        <name>Zn(2+)</name>
        <dbReference type="ChEBI" id="CHEBI:29105"/>
        <note>catalytic</note>
    </ligand>
</feature>
<dbReference type="GO" id="GO:0005886">
    <property type="term" value="C:plasma membrane"/>
    <property type="evidence" value="ECO:0007669"/>
    <property type="project" value="TreeGrafter"/>
</dbReference>
<dbReference type="InterPro" id="IPR049038">
    <property type="entry name" value="ADAM10_Cys-rich"/>
</dbReference>
<dbReference type="InterPro" id="IPR001590">
    <property type="entry name" value="Peptidase_M12B"/>
</dbReference>
<dbReference type="GO" id="GO:0046872">
    <property type="term" value="F:metal ion binding"/>
    <property type="evidence" value="ECO:0007669"/>
    <property type="project" value="UniProtKB-KW"/>
</dbReference>
<evidence type="ECO:0000259" key="6">
    <source>
        <dbReference type="PROSITE" id="PS50214"/>
    </source>
</evidence>
<name>A0A9J6DMV0_RHIMP</name>
<feature type="binding site" evidence="4">
    <location>
        <position position="107"/>
    </location>
    <ligand>
        <name>Zn(2+)</name>
        <dbReference type="ChEBI" id="CHEBI:29105"/>
        <note>catalytic</note>
    </ligand>
</feature>
<reference evidence="8" key="2">
    <citation type="submission" date="2021-09" db="EMBL/GenBank/DDBJ databases">
        <authorList>
            <person name="Jia N."/>
            <person name="Wang J."/>
            <person name="Shi W."/>
            <person name="Du L."/>
            <person name="Sun Y."/>
            <person name="Zhan W."/>
            <person name="Jiang J."/>
            <person name="Wang Q."/>
            <person name="Zhang B."/>
            <person name="Ji P."/>
            <person name="Sakyi L.B."/>
            <person name="Cui X."/>
            <person name="Yuan T."/>
            <person name="Jiang B."/>
            <person name="Yang W."/>
            <person name="Lam T.T.-Y."/>
            <person name="Chang Q."/>
            <person name="Ding S."/>
            <person name="Wang X."/>
            <person name="Zhu J."/>
            <person name="Ruan X."/>
            <person name="Zhao L."/>
            <person name="Wei J."/>
            <person name="Que T."/>
            <person name="Du C."/>
            <person name="Cheng J."/>
            <person name="Dai P."/>
            <person name="Han X."/>
            <person name="Huang E."/>
            <person name="Gao Y."/>
            <person name="Liu J."/>
            <person name="Shao H."/>
            <person name="Ye R."/>
            <person name="Li L."/>
            <person name="Wei W."/>
            <person name="Wang X."/>
            <person name="Wang C."/>
            <person name="Huo Q."/>
            <person name="Li W."/>
            <person name="Guo W."/>
            <person name="Chen H."/>
            <person name="Chen S."/>
            <person name="Zhou L."/>
            <person name="Zhou L."/>
            <person name="Ni X."/>
            <person name="Tian J."/>
            <person name="Zhou Y."/>
            <person name="Sheng Y."/>
            <person name="Liu T."/>
            <person name="Pan Y."/>
            <person name="Xia L."/>
            <person name="Li J."/>
            <person name="Zhao F."/>
            <person name="Cao W."/>
        </authorList>
    </citation>
    <scope>NUCLEOTIDE SEQUENCE</scope>
    <source>
        <strain evidence="8">Rmic-2018</strain>
        <tissue evidence="8">Larvae</tissue>
    </source>
</reference>
<dbReference type="EMBL" id="JABSTU010000008">
    <property type="protein sequence ID" value="KAH8023573.1"/>
    <property type="molecule type" value="Genomic_DNA"/>
</dbReference>
<dbReference type="GO" id="GO:0006509">
    <property type="term" value="P:membrane protein ectodomain proteolysis"/>
    <property type="evidence" value="ECO:0007669"/>
    <property type="project" value="TreeGrafter"/>
</dbReference>
<feature type="region of interest" description="Disordered" evidence="5">
    <location>
        <begin position="675"/>
        <end position="713"/>
    </location>
</feature>
<keyword evidence="9" id="KW-1185">Reference proteome</keyword>